<dbReference type="PANTHER" id="PTHR12052">
    <property type="entry name" value="THIOREDOXIN-LIKE PROTEN 4A, 4B"/>
    <property type="match status" value="1"/>
</dbReference>
<dbReference type="SMART" id="SM01410">
    <property type="entry name" value="DIM1"/>
    <property type="match status" value="1"/>
</dbReference>
<dbReference type="AlphaFoldDB" id="A0A7R9ZYB7"/>
<accession>A0A7R9ZYB7</accession>
<comment type="similarity">
    <text evidence="2 6">Belongs to the DIM1 family.</text>
</comment>
<dbReference type="GO" id="GO:0005681">
    <property type="term" value="C:spliceosomal complex"/>
    <property type="evidence" value="ECO:0007669"/>
    <property type="project" value="TreeGrafter"/>
</dbReference>
<evidence type="ECO:0000256" key="4">
    <source>
        <dbReference type="ARBA" id="ARBA00023187"/>
    </source>
</evidence>
<dbReference type="PIRSF" id="PIRSF017199">
    <property type="entry name" value="mRNA_splic_U5"/>
    <property type="match status" value="1"/>
</dbReference>
<evidence type="ECO:0000256" key="7">
    <source>
        <dbReference type="PIRSR" id="PIRSR017199-1"/>
    </source>
</evidence>
<dbReference type="InterPro" id="IPR036249">
    <property type="entry name" value="Thioredoxin-like_sf"/>
</dbReference>
<protein>
    <recommendedName>
        <fullName evidence="9">Thioredoxin-like protein</fullName>
    </recommendedName>
</protein>
<dbReference type="GO" id="GO:0005682">
    <property type="term" value="C:U5 snRNP"/>
    <property type="evidence" value="ECO:0007669"/>
    <property type="project" value="TreeGrafter"/>
</dbReference>
<evidence type="ECO:0000256" key="3">
    <source>
        <dbReference type="ARBA" id="ARBA00022664"/>
    </source>
</evidence>
<gene>
    <name evidence="8" type="ORF">PBAH0796_LOCUS3164</name>
</gene>
<dbReference type="Gene3D" id="3.40.30.10">
    <property type="entry name" value="Glutaredoxin"/>
    <property type="match status" value="1"/>
</dbReference>
<name>A0A7R9ZYB7_9DINO</name>
<evidence type="ECO:0000256" key="2">
    <source>
        <dbReference type="ARBA" id="ARBA00008241"/>
    </source>
</evidence>
<comment type="subcellular location">
    <subcellularLocation>
        <location evidence="1 6">Nucleus</location>
    </subcellularLocation>
</comment>
<evidence type="ECO:0000256" key="1">
    <source>
        <dbReference type="ARBA" id="ARBA00004123"/>
    </source>
</evidence>
<evidence type="ECO:0000256" key="6">
    <source>
        <dbReference type="PIRNR" id="PIRNR017199"/>
    </source>
</evidence>
<proteinExistence type="inferred from homology"/>
<feature type="disulfide bond" evidence="7">
    <location>
        <begin position="38"/>
        <end position="79"/>
    </location>
</feature>
<evidence type="ECO:0000313" key="8">
    <source>
        <dbReference type="EMBL" id="CAD8347425.1"/>
    </source>
</evidence>
<dbReference type="Pfam" id="PF02966">
    <property type="entry name" value="DIM1"/>
    <property type="match status" value="1"/>
</dbReference>
<dbReference type="InterPro" id="IPR004123">
    <property type="entry name" value="Dim1"/>
</dbReference>
<keyword evidence="5 6" id="KW-0539">Nucleus</keyword>
<sequence length="142" mass="16194">MAHGLSHLHSAWAVEQAVSSDESRVVLLRFGHDYDPECMLMDELLLNAKDAVHATCSIHLVDIKEVPDFSQQYELYDPCTLMFFFRGRHLQLELGLGDRYKITWPLGGTKELADVVEAVHRGAQQGRDLIVATRDYSLAYRY</sequence>
<dbReference type="GO" id="GO:0000398">
    <property type="term" value="P:mRNA splicing, via spliceosome"/>
    <property type="evidence" value="ECO:0007669"/>
    <property type="project" value="InterPro"/>
</dbReference>
<dbReference type="EMBL" id="HBEG01005320">
    <property type="protein sequence ID" value="CAD8347425.1"/>
    <property type="molecule type" value="Transcribed_RNA"/>
</dbReference>
<evidence type="ECO:0000256" key="5">
    <source>
        <dbReference type="ARBA" id="ARBA00023242"/>
    </source>
</evidence>
<dbReference type="PANTHER" id="PTHR12052:SF5">
    <property type="entry name" value="THIOREDOXIN-LIKE PROTEIN 4A"/>
    <property type="match status" value="1"/>
</dbReference>
<dbReference type="GO" id="GO:0046540">
    <property type="term" value="C:U4/U6 x U5 tri-snRNP complex"/>
    <property type="evidence" value="ECO:0007669"/>
    <property type="project" value="UniProtKB-UniRule"/>
</dbReference>
<dbReference type="SUPFAM" id="SSF52833">
    <property type="entry name" value="Thioredoxin-like"/>
    <property type="match status" value="1"/>
</dbReference>
<keyword evidence="3 6" id="KW-0507">mRNA processing</keyword>
<evidence type="ECO:0008006" key="9">
    <source>
        <dbReference type="Google" id="ProtNLM"/>
    </source>
</evidence>
<reference evidence="8" key="1">
    <citation type="submission" date="2021-01" db="EMBL/GenBank/DDBJ databases">
        <authorList>
            <person name="Corre E."/>
            <person name="Pelletier E."/>
            <person name="Niang G."/>
            <person name="Scheremetjew M."/>
            <person name="Finn R."/>
            <person name="Kale V."/>
            <person name="Holt S."/>
            <person name="Cochrane G."/>
            <person name="Meng A."/>
            <person name="Brown T."/>
            <person name="Cohen L."/>
        </authorList>
    </citation>
    <scope>NUCLEOTIDE SEQUENCE</scope>
    <source>
        <strain evidence="8">Pbaha01</strain>
    </source>
</reference>
<keyword evidence="4 6" id="KW-0508">mRNA splicing</keyword>
<organism evidence="8">
    <name type="scientific">Pyrodinium bahamense</name>
    <dbReference type="NCBI Taxonomy" id="73915"/>
    <lineage>
        <taxon>Eukaryota</taxon>
        <taxon>Sar</taxon>
        <taxon>Alveolata</taxon>
        <taxon>Dinophyceae</taxon>
        <taxon>Gonyaulacales</taxon>
        <taxon>Pyrocystaceae</taxon>
        <taxon>Pyrodinium</taxon>
    </lineage>
</organism>